<proteinExistence type="predicted"/>
<keyword evidence="1" id="KW-0175">Coiled coil</keyword>
<dbReference type="Proteomes" id="UP000325440">
    <property type="component" value="Unassembled WGS sequence"/>
</dbReference>
<gene>
    <name evidence="2" type="ORF">CINCED_3A025664</name>
</gene>
<name>A0A5E4NK00_9HEMI</name>
<evidence type="ECO:0000313" key="2">
    <source>
        <dbReference type="EMBL" id="VVC44015.1"/>
    </source>
</evidence>
<protein>
    <submittedName>
        <fullName evidence="2">Uncharacterized protein</fullName>
    </submittedName>
</protein>
<dbReference type="AlphaFoldDB" id="A0A5E4NK00"/>
<feature type="coiled-coil region" evidence="1">
    <location>
        <begin position="34"/>
        <end position="61"/>
    </location>
</feature>
<dbReference type="EMBL" id="CABPRJ010002374">
    <property type="protein sequence ID" value="VVC44015.1"/>
    <property type="molecule type" value="Genomic_DNA"/>
</dbReference>
<keyword evidence="3" id="KW-1185">Reference proteome</keyword>
<organism evidence="2 3">
    <name type="scientific">Cinara cedri</name>
    <dbReference type="NCBI Taxonomy" id="506608"/>
    <lineage>
        <taxon>Eukaryota</taxon>
        <taxon>Metazoa</taxon>
        <taxon>Ecdysozoa</taxon>
        <taxon>Arthropoda</taxon>
        <taxon>Hexapoda</taxon>
        <taxon>Insecta</taxon>
        <taxon>Pterygota</taxon>
        <taxon>Neoptera</taxon>
        <taxon>Paraneoptera</taxon>
        <taxon>Hemiptera</taxon>
        <taxon>Sternorrhyncha</taxon>
        <taxon>Aphidomorpha</taxon>
        <taxon>Aphidoidea</taxon>
        <taxon>Aphididae</taxon>
        <taxon>Lachninae</taxon>
        <taxon>Cinara</taxon>
    </lineage>
</organism>
<accession>A0A5E4NK00</accession>
<reference evidence="2 3" key="1">
    <citation type="submission" date="2019-08" db="EMBL/GenBank/DDBJ databases">
        <authorList>
            <person name="Alioto T."/>
            <person name="Alioto T."/>
            <person name="Gomez Garrido J."/>
        </authorList>
    </citation>
    <scope>NUCLEOTIDE SEQUENCE [LARGE SCALE GENOMIC DNA]</scope>
</reference>
<evidence type="ECO:0000256" key="1">
    <source>
        <dbReference type="SAM" id="Coils"/>
    </source>
</evidence>
<evidence type="ECO:0000313" key="3">
    <source>
        <dbReference type="Proteomes" id="UP000325440"/>
    </source>
</evidence>
<sequence>MDYRNKRLDLQRKSETWAIHSSVEAENMKSPIKNEDLNEKIEKLDNQNKEIESNINTMLESIKLVTANVDQDSQELDAVNKSVLNAVIESDQHINAFKNFSKIHLDKITGDLKAIEELLIELQSKECEKSIVRKTVMDHLKTQLYSTNSNVEMCMKEMNSIKDQTDC</sequence>
<dbReference type="OrthoDB" id="413404at2759"/>